<feature type="compositionally biased region" description="Acidic residues" evidence="1">
    <location>
        <begin position="175"/>
        <end position="186"/>
    </location>
</feature>
<proteinExistence type="predicted"/>
<organism evidence="2 3">
    <name type="scientific">Oryza rufipogon</name>
    <name type="common">Brownbeard rice</name>
    <name type="synonym">Asian wild rice</name>
    <dbReference type="NCBI Taxonomy" id="4529"/>
    <lineage>
        <taxon>Eukaryota</taxon>
        <taxon>Viridiplantae</taxon>
        <taxon>Streptophyta</taxon>
        <taxon>Embryophyta</taxon>
        <taxon>Tracheophyta</taxon>
        <taxon>Spermatophyta</taxon>
        <taxon>Magnoliopsida</taxon>
        <taxon>Liliopsida</taxon>
        <taxon>Poales</taxon>
        <taxon>Poaceae</taxon>
        <taxon>BOP clade</taxon>
        <taxon>Oryzoideae</taxon>
        <taxon>Oryzeae</taxon>
        <taxon>Oryzinae</taxon>
        <taxon>Oryza</taxon>
    </lineage>
</organism>
<reference evidence="3" key="1">
    <citation type="submission" date="2013-06" db="EMBL/GenBank/DDBJ databases">
        <authorList>
            <person name="Zhao Q."/>
        </authorList>
    </citation>
    <scope>NUCLEOTIDE SEQUENCE</scope>
    <source>
        <strain evidence="3">cv. W1943</strain>
    </source>
</reference>
<evidence type="ECO:0000313" key="2">
    <source>
        <dbReference type="EnsemblPlants" id="ORUFI12G22320.1"/>
    </source>
</evidence>
<dbReference type="Gramene" id="ORUFI12G22320.1">
    <property type="protein sequence ID" value="ORUFI12G22320.1"/>
    <property type="gene ID" value="ORUFI12G22320"/>
</dbReference>
<reference evidence="2" key="2">
    <citation type="submission" date="2015-06" db="UniProtKB">
        <authorList>
            <consortium name="EnsemblPlants"/>
        </authorList>
    </citation>
    <scope>IDENTIFICATION</scope>
</reference>
<name>A0A0E0RKH0_ORYRU</name>
<dbReference type="PANTHER" id="PTHR36138:SF9">
    <property type="match status" value="1"/>
</dbReference>
<dbReference type="AlphaFoldDB" id="A0A0E0RKH0"/>
<sequence>MADGDRQEAEAPVAGIKRVKEEEATASPSGGEKKKILPNWRKSSIPCEGSEILKKKKEAIAARPLWVSRDVPGAMECWIEEREKALAEEEADIASGKKKRKKVVKYKMPNEVIQQMMRYPYTYPECTEEELARRSASNRQLHRLRMFIDGKMFAYEQTLIDQYLKHGYAFDEAEISDEEEEEEEEQNLPVFGRGGQNGRHRLTLLRPLSDEELANCSASYRQLYGIAKFIDRKMNDYEQLLIDQYVKQGYAEEETEATDDDDDDE</sequence>
<keyword evidence="3" id="KW-1185">Reference proteome</keyword>
<feature type="region of interest" description="Disordered" evidence="1">
    <location>
        <begin position="175"/>
        <end position="194"/>
    </location>
</feature>
<dbReference type="EnsemblPlants" id="ORUFI12G22320.1">
    <property type="protein sequence ID" value="ORUFI12G22320.1"/>
    <property type="gene ID" value="ORUFI12G22320"/>
</dbReference>
<protein>
    <submittedName>
        <fullName evidence="2">Uncharacterized protein</fullName>
    </submittedName>
</protein>
<evidence type="ECO:0000256" key="1">
    <source>
        <dbReference type="SAM" id="MobiDB-lite"/>
    </source>
</evidence>
<dbReference type="PANTHER" id="PTHR36138">
    <property type="entry name" value="EXPRESSED PROTEIN-RELATED"/>
    <property type="match status" value="1"/>
</dbReference>
<dbReference type="OMA" id="KINAYNQ"/>
<evidence type="ECO:0000313" key="3">
    <source>
        <dbReference type="Proteomes" id="UP000008022"/>
    </source>
</evidence>
<dbReference type="STRING" id="4529.A0A0E0RKH0"/>
<dbReference type="Proteomes" id="UP000008022">
    <property type="component" value="Unassembled WGS sequence"/>
</dbReference>
<accession>A0A0E0RKH0</accession>
<dbReference type="HOGENOM" id="CLU_091878_0_0_1"/>
<feature type="region of interest" description="Disordered" evidence="1">
    <location>
        <begin position="1"/>
        <end position="38"/>
    </location>
</feature>